<accession>A0AC58TGF9</accession>
<organism evidence="1 2">
    <name type="scientific">Nicotiana tabacum</name>
    <name type="common">Common tobacco</name>
    <dbReference type="NCBI Taxonomy" id="4097"/>
    <lineage>
        <taxon>Eukaryota</taxon>
        <taxon>Viridiplantae</taxon>
        <taxon>Streptophyta</taxon>
        <taxon>Embryophyta</taxon>
        <taxon>Tracheophyta</taxon>
        <taxon>Spermatophyta</taxon>
        <taxon>Magnoliopsida</taxon>
        <taxon>eudicotyledons</taxon>
        <taxon>Gunneridae</taxon>
        <taxon>Pentapetalae</taxon>
        <taxon>asterids</taxon>
        <taxon>lamiids</taxon>
        <taxon>Solanales</taxon>
        <taxon>Solanaceae</taxon>
        <taxon>Nicotianoideae</taxon>
        <taxon>Nicotianeae</taxon>
        <taxon>Nicotiana</taxon>
    </lineage>
</organism>
<proteinExistence type="predicted"/>
<gene>
    <name evidence="2" type="primary">LOC142174418</name>
</gene>
<protein>
    <submittedName>
        <fullName evidence="2">Uncharacterized protein LOC142174418</fullName>
    </submittedName>
</protein>
<dbReference type="RefSeq" id="XP_075096312.1">
    <property type="nucleotide sequence ID" value="XM_075240211.1"/>
</dbReference>
<evidence type="ECO:0000313" key="1">
    <source>
        <dbReference type="Proteomes" id="UP000790787"/>
    </source>
</evidence>
<reference evidence="2" key="2">
    <citation type="submission" date="2025-08" db="UniProtKB">
        <authorList>
            <consortium name="RefSeq"/>
        </authorList>
    </citation>
    <scope>IDENTIFICATION</scope>
    <source>
        <tissue evidence="2">Leaf</tissue>
    </source>
</reference>
<evidence type="ECO:0000313" key="2">
    <source>
        <dbReference type="RefSeq" id="XP_075096312.1"/>
    </source>
</evidence>
<reference evidence="1" key="1">
    <citation type="journal article" date="2014" name="Nat. Commun.">
        <title>The tobacco genome sequence and its comparison with those of tomato and potato.</title>
        <authorList>
            <person name="Sierro N."/>
            <person name="Battey J.N."/>
            <person name="Ouadi S."/>
            <person name="Bakaher N."/>
            <person name="Bovet L."/>
            <person name="Willig A."/>
            <person name="Goepfert S."/>
            <person name="Peitsch M.C."/>
            <person name="Ivanov N.V."/>
        </authorList>
    </citation>
    <scope>NUCLEOTIDE SEQUENCE [LARGE SCALE GENOMIC DNA]</scope>
</reference>
<keyword evidence="1" id="KW-1185">Reference proteome</keyword>
<name>A0AC58TGF9_TOBAC</name>
<sequence>MANFQVVELVGLSGGLCLLWSDAIQCIFLYLSTDRVTRRRQFDELVTKYTKWGSSWTIAGDFNNIIDDTGKIGGRARESWSFNDFKIFIWKLNGIDLGYKGKPWTWWCYRKNEGVIQERLDRTLGSPHWRAKFDNANVIHVETEASDHVALIISTETSLVRKKKRFYFDKRWCDKEEITGMIQRA</sequence>
<dbReference type="Proteomes" id="UP000790787">
    <property type="component" value="Chromosome 20"/>
</dbReference>